<keyword evidence="2" id="KW-0328">Glycosyltransferase</keyword>
<evidence type="ECO:0000313" key="7">
    <source>
        <dbReference type="EMBL" id="SDR50966.1"/>
    </source>
</evidence>
<proteinExistence type="inferred from homology"/>
<dbReference type="AlphaFoldDB" id="A0A1H1JLT2"/>
<evidence type="ECO:0000256" key="2">
    <source>
        <dbReference type="ARBA" id="ARBA00022676"/>
    </source>
</evidence>
<feature type="transmembrane region" description="Helical" evidence="5">
    <location>
        <begin position="50"/>
        <end position="72"/>
    </location>
</feature>
<dbReference type="PANTHER" id="PTHR43630:SF1">
    <property type="entry name" value="POLY-BETA-1,6-N-ACETYL-D-GLUCOSAMINE SYNTHASE"/>
    <property type="match status" value="1"/>
</dbReference>
<dbReference type="InterPro" id="IPR001173">
    <property type="entry name" value="Glyco_trans_2-like"/>
</dbReference>
<dbReference type="CDD" id="cd06423">
    <property type="entry name" value="CESA_like"/>
    <property type="match status" value="1"/>
</dbReference>
<feature type="domain" description="Glycosyltransferase 2-like" evidence="6">
    <location>
        <begin position="217"/>
        <end position="412"/>
    </location>
</feature>
<keyword evidence="8" id="KW-1185">Reference proteome</keyword>
<evidence type="ECO:0000259" key="6">
    <source>
        <dbReference type="Pfam" id="PF13632"/>
    </source>
</evidence>
<organism evidence="7 8">
    <name type="scientific">Paraburkholderia tuberum</name>
    <dbReference type="NCBI Taxonomy" id="157910"/>
    <lineage>
        <taxon>Bacteria</taxon>
        <taxon>Pseudomonadati</taxon>
        <taxon>Pseudomonadota</taxon>
        <taxon>Betaproteobacteria</taxon>
        <taxon>Burkholderiales</taxon>
        <taxon>Burkholderiaceae</taxon>
        <taxon>Paraburkholderia</taxon>
    </lineage>
</organism>
<dbReference type="InterPro" id="IPR029044">
    <property type="entry name" value="Nucleotide-diphossugar_trans"/>
</dbReference>
<evidence type="ECO:0000256" key="3">
    <source>
        <dbReference type="ARBA" id="ARBA00022679"/>
    </source>
</evidence>
<dbReference type="Pfam" id="PF13632">
    <property type="entry name" value="Glyco_trans_2_3"/>
    <property type="match status" value="1"/>
</dbReference>
<sequence length="510" mass="55988">MKPPRVFDGANTASPTNRNPVEPETLTLKKTLEQALAVASPRILPRRATLSSTLIHSSVVVLWALLFARAFFLRGALAWSTGIAYVAYDTLLLAFVTWKSLPLTRRAAPLEADHERRELPAMGVIVASRNEAAVLPVTLAALLRQTHGPAQIVIADDGSTDATAELLTQRFGLTPAADGVLSAPSSQHPNLFWLRVPHGGKARALNAAITVMTTGTVMTVDADTMLDDDATYAMRAAFASEPSLVAAAGILVPVCGKSLSGRVFQWFQTYEYMRNFIARFAWMRADSLLLISGAFASFRRDALVAVGGFDPQCLVEDYELIHRLRRYSVDHELGWDVRVVGEAHARTDAPDTLASFLRQRRRWFAGFLQTQYWNRDMTGNPRYGTLGMLMLPVKAVDTMQPIYGLTAFALLLGFLFGGHGAIVVSIFSVIGLKTAIDLAFYLWSIHLYRRWTGERSGNSLGMAMLAAVAEPFSFQLARHLGAALGWLHFLRGGRAWGVQRRSGLVAVDED</sequence>
<comment type="similarity">
    <text evidence="1">Belongs to the glycosyltransferase 2 family.</text>
</comment>
<protein>
    <submittedName>
        <fullName evidence="7">Glycosyltransferase, catalytic subunit of cellulose synthase and poly-beta-1,6-N-acetylglucosamine synthase</fullName>
    </submittedName>
</protein>
<dbReference type="EMBL" id="FNKX01000002">
    <property type="protein sequence ID" value="SDR50966.1"/>
    <property type="molecule type" value="Genomic_DNA"/>
</dbReference>
<evidence type="ECO:0000256" key="4">
    <source>
        <dbReference type="SAM" id="MobiDB-lite"/>
    </source>
</evidence>
<dbReference type="STRING" id="157910.SAMN05445850_5170"/>
<evidence type="ECO:0000313" key="8">
    <source>
        <dbReference type="Proteomes" id="UP000199365"/>
    </source>
</evidence>
<dbReference type="GO" id="GO:0016757">
    <property type="term" value="F:glycosyltransferase activity"/>
    <property type="evidence" value="ECO:0007669"/>
    <property type="project" value="UniProtKB-KW"/>
</dbReference>
<accession>A0A1H1JLT2</accession>
<dbReference type="SUPFAM" id="SSF53448">
    <property type="entry name" value="Nucleotide-diphospho-sugar transferases"/>
    <property type="match status" value="1"/>
</dbReference>
<dbReference type="Proteomes" id="UP000199365">
    <property type="component" value="Unassembled WGS sequence"/>
</dbReference>
<dbReference type="PANTHER" id="PTHR43630">
    <property type="entry name" value="POLY-BETA-1,6-N-ACETYL-D-GLUCOSAMINE SYNTHASE"/>
    <property type="match status" value="1"/>
</dbReference>
<feature type="region of interest" description="Disordered" evidence="4">
    <location>
        <begin position="1"/>
        <end position="22"/>
    </location>
</feature>
<keyword evidence="5" id="KW-0812">Transmembrane</keyword>
<gene>
    <name evidence="7" type="ORF">SAMN05445850_5170</name>
</gene>
<keyword evidence="5" id="KW-0472">Membrane</keyword>
<feature type="transmembrane region" description="Helical" evidence="5">
    <location>
        <begin position="78"/>
        <end position="98"/>
    </location>
</feature>
<evidence type="ECO:0000256" key="5">
    <source>
        <dbReference type="SAM" id="Phobius"/>
    </source>
</evidence>
<evidence type="ECO:0000256" key="1">
    <source>
        <dbReference type="ARBA" id="ARBA00006739"/>
    </source>
</evidence>
<dbReference type="Gene3D" id="3.90.550.10">
    <property type="entry name" value="Spore Coat Polysaccharide Biosynthesis Protein SpsA, Chain A"/>
    <property type="match status" value="1"/>
</dbReference>
<keyword evidence="5" id="KW-1133">Transmembrane helix</keyword>
<name>A0A1H1JLT2_9BURK</name>
<reference evidence="8" key="1">
    <citation type="submission" date="2016-10" db="EMBL/GenBank/DDBJ databases">
        <authorList>
            <person name="Varghese N."/>
            <person name="Submissions S."/>
        </authorList>
    </citation>
    <scope>NUCLEOTIDE SEQUENCE [LARGE SCALE GENOMIC DNA]</scope>
    <source>
        <strain evidence="8">DUS833</strain>
    </source>
</reference>
<keyword evidence="3 7" id="KW-0808">Transferase</keyword>